<dbReference type="PANTHER" id="PTHR47744:SF1">
    <property type="entry name" value="OS05G0526300 PROTEIN"/>
    <property type="match status" value="1"/>
</dbReference>
<dbReference type="PROSITE" id="PS50181">
    <property type="entry name" value="FBOX"/>
    <property type="match status" value="1"/>
</dbReference>
<comment type="caution">
    <text evidence="2">The sequence shown here is derived from an EMBL/GenBank/DDBJ whole genome shotgun (WGS) entry which is preliminary data.</text>
</comment>
<sequence>MSEIVRRYEKLKLREHLNQSYYYPFVCKELSFILRSAYSKLPKNLQSILFQDTLSSFRSLPIVETHHGIEAANLLVQAAEFALPKHKKILAVTEFKHAVVACKRRQRAQRHVEGSVEIPQDVLVHIFSFLDIHSLVAVGLVSWSWNSAAIDRRLWQSQYELFFGSSSSFSECKGQMGKPTEKYMSITCNKESVDLLAIDWREAFKETYIGYGCLWEEKMIQHLLIDCQLCGLFGYGFFIFSDLLDDWVIALLIGIVSLSSAGRLGDCLADWNCNSLQKFTSNRGYCSICETIVWLENMKCPNVHRGVKVVNQHMKPVLLQQVMEYLLEDSLSSDYSSDSDSDLDEGSSLKLWAYAKHL</sequence>
<accession>A0A835LPF4</accession>
<dbReference type="Proteomes" id="UP000631114">
    <property type="component" value="Unassembled WGS sequence"/>
</dbReference>
<dbReference type="PANTHER" id="PTHR47744">
    <property type="entry name" value="OS05G0526300 PROTEIN"/>
    <property type="match status" value="1"/>
</dbReference>
<dbReference type="OrthoDB" id="10257471at2759"/>
<dbReference type="InterPro" id="IPR036047">
    <property type="entry name" value="F-box-like_dom_sf"/>
</dbReference>
<dbReference type="Pfam" id="PF24104">
    <property type="entry name" value="At5g52880_ARM"/>
    <property type="match status" value="1"/>
</dbReference>
<name>A0A835LPF4_9MAGN</name>
<dbReference type="AlphaFoldDB" id="A0A835LPF4"/>
<dbReference type="CDD" id="cd09917">
    <property type="entry name" value="F-box_SF"/>
    <property type="match status" value="1"/>
</dbReference>
<proteinExistence type="predicted"/>
<evidence type="ECO:0000313" key="3">
    <source>
        <dbReference type="Proteomes" id="UP000631114"/>
    </source>
</evidence>
<dbReference type="SMART" id="SM00256">
    <property type="entry name" value="FBOX"/>
    <property type="match status" value="1"/>
</dbReference>
<evidence type="ECO:0000259" key="1">
    <source>
        <dbReference type="PROSITE" id="PS50181"/>
    </source>
</evidence>
<evidence type="ECO:0000313" key="2">
    <source>
        <dbReference type="EMBL" id="KAF9602560.1"/>
    </source>
</evidence>
<dbReference type="EMBL" id="JADFTS010000006">
    <property type="protein sequence ID" value="KAF9602560.1"/>
    <property type="molecule type" value="Genomic_DNA"/>
</dbReference>
<dbReference type="Pfam" id="PF12937">
    <property type="entry name" value="F-box-like"/>
    <property type="match status" value="1"/>
</dbReference>
<gene>
    <name evidence="2" type="ORF">IFM89_029859</name>
</gene>
<protein>
    <recommendedName>
        <fullName evidence="1">F-box domain-containing protein</fullName>
    </recommendedName>
</protein>
<dbReference type="InterPro" id="IPR001810">
    <property type="entry name" value="F-box_dom"/>
</dbReference>
<dbReference type="SUPFAM" id="SSF81383">
    <property type="entry name" value="F-box domain"/>
    <property type="match status" value="1"/>
</dbReference>
<organism evidence="2 3">
    <name type="scientific">Coptis chinensis</name>
    <dbReference type="NCBI Taxonomy" id="261450"/>
    <lineage>
        <taxon>Eukaryota</taxon>
        <taxon>Viridiplantae</taxon>
        <taxon>Streptophyta</taxon>
        <taxon>Embryophyta</taxon>
        <taxon>Tracheophyta</taxon>
        <taxon>Spermatophyta</taxon>
        <taxon>Magnoliopsida</taxon>
        <taxon>Ranunculales</taxon>
        <taxon>Ranunculaceae</taxon>
        <taxon>Coptidoideae</taxon>
        <taxon>Coptis</taxon>
    </lineage>
</organism>
<keyword evidence="3" id="KW-1185">Reference proteome</keyword>
<dbReference type="InterPro" id="IPR057039">
    <property type="entry name" value="At5g52880_ARM"/>
</dbReference>
<reference evidence="2 3" key="1">
    <citation type="submission" date="2020-10" db="EMBL/GenBank/DDBJ databases">
        <title>The Coptis chinensis genome and diversification of protoberbering-type alkaloids.</title>
        <authorList>
            <person name="Wang B."/>
            <person name="Shu S."/>
            <person name="Song C."/>
            <person name="Liu Y."/>
        </authorList>
    </citation>
    <scope>NUCLEOTIDE SEQUENCE [LARGE SCALE GENOMIC DNA]</scope>
    <source>
        <strain evidence="2">HL-2020</strain>
        <tissue evidence="2">Leaf</tissue>
    </source>
</reference>
<feature type="domain" description="F-box" evidence="1">
    <location>
        <begin position="112"/>
        <end position="158"/>
    </location>
</feature>
<dbReference type="Gene3D" id="1.20.1280.50">
    <property type="match status" value="1"/>
</dbReference>